<reference evidence="1 2" key="1">
    <citation type="journal article" date="2017" name="Environ. Microbiol.">
        <title>Decay of the glycolytic pathway and adaptation to intranuclear parasitism within Enterocytozoonidae microsporidia.</title>
        <authorList>
            <person name="Wiredu Boakye D."/>
            <person name="Jaroenlak P."/>
            <person name="Prachumwat A."/>
            <person name="Williams T.A."/>
            <person name="Bateman K.S."/>
            <person name="Itsathitphaisarn O."/>
            <person name="Sritunyalucksana K."/>
            <person name="Paszkiewicz K.H."/>
            <person name="Moore K.A."/>
            <person name="Stentiford G.D."/>
            <person name="Williams B.A."/>
        </authorList>
    </citation>
    <scope>NUCLEOTIDE SEQUENCE [LARGE SCALE GENOMIC DNA]</scope>
    <source>
        <strain evidence="2">canceri</strain>
    </source>
</reference>
<protein>
    <submittedName>
        <fullName evidence="1">Uncharacterized protein</fullName>
    </submittedName>
</protein>
<dbReference type="EMBL" id="LTAI01000117">
    <property type="protein sequence ID" value="ORD99767.1"/>
    <property type="molecule type" value="Genomic_DNA"/>
</dbReference>
<sequence>MINDSTDFRSWVERYRKMIKLTGMKQEEAVDYLEFVVDETIARNIQGIKNLECVLDTILKL</sequence>
<evidence type="ECO:0000313" key="2">
    <source>
        <dbReference type="Proteomes" id="UP000192501"/>
    </source>
</evidence>
<dbReference type="VEuPathDB" id="MicrosporidiaDB:A0H76_215"/>
<accession>A0A1X0QJ17</accession>
<dbReference type="AlphaFoldDB" id="A0A1X0QJ17"/>
<proteinExistence type="predicted"/>
<evidence type="ECO:0000313" key="1">
    <source>
        <dbReference type="EMBL" id="ORD99767.1"/>
    </source>
</evidence>
<name>A0A1X0QJ17_9MICR</name>
<comment type="caution">
    <text evidence="1">The sequence shown here is derived from an EMBL/GenBank/DDBJ whole genome shotgun (WGS) entry which is preliminary data.</text>
</comment>
<organism evidence="1 2">
    <name type="scientific">Hepatospora eriocheir</name>
    <dbReference type="NCBI Taxonomy" id="1081669"/>
    <lineage>
        <taxon>Eukaryota</taxon>
        <taxon>Fungi</taxon>
        <taxon>Fungi incertae sedis</taxon>
        <taxon>Microsporidia</taxon>
        <taxon>Hepatosporidae</taxon>
        <taxon>Hepatospora</taxon>
    </lineage>
</organism>
<gene>
    <name evidence="1" type="ORF">A0H76_215</name>
</gene>
<dbReference type="Proteomes" id="UP000192501">
    <property type="component" value="Unassembled WGS sequence"/>
</dbReference>